<evidence type="ECO:0000313" key="7">
    <source>
        <dbReference type="EMBL" id="CPR21836.1"/>
    </source>
</evidence>
<sequence length="348" mass="37079">MGAMTMFKIIGGIAALGLAAFAGYWASNQYGGVTASPAPVAASAKVAWVAAAPGRVEPKGGEVGVGTAIIGRVTEVSIKVNDDVEEGQLLIKLDDAEARARLAAAETQADVREKARDDQQLNSNRRDVRDAEDEVYRAERAVTGARIELDYALNGKRDGSVNDQTLENARRRLREAEDRVQRARVKVAQAQADSKLPAPSQAEAAVSEARAQVAIAEALLDKTRIRAPQSGRVLQLKAKTGEMVAPSPSVPLIVIGDMSVLQVTAEVDEADVSKISVGQDAYVKSVSYPGQEFSGKVVKLAPALSNPGITQRGPRRPTDVEVLEVTLEFAGDVPLLPGMRVDAFFREK</sequence>
<dbReference type="InterPro" id="IPR050465">
    <property type="entry name" value="UPF0194_transport"/>
</dbReference>
<feature type="coiled-coil region" evidence="3">
    <location>
        <begin position="166"/>
        <end position="193"/>
    </location>
</feature>
<dbReference type="InterPro" id="IPR058625">
    <property type="entry name" value="MdtA-like_BSH"/>
</dbReference>
<dbReference type="Gene3D" id="2.40.50.100">
    <property type="match status" value="1"/>
</dbReference>
<name>A0A0D6JIR8_9HYPH</name>
<evidence type="ECO:0000256" key="3">
    <source>
        <dbReference type="SAM" id="Coils"/>
    </source>
</evidence>
<protein>
    <submittedName>
        <fullName evidence="7">Secretion protein HlyD</fullName>
    </submittedName>
</protein>
<feature type="region of interest" description="Disordered" evidence="4">
    <location>
        <begin position="106"/>
        <end position="131"/>
    </location>
</feature>
<dbReference type="EMBL" id="LN829119">
    <property type="protein sequence ID" value="CPR21836.1"/>
    <property type="molecule type" value="Genomic_DNA"/>
</dbReference>
<dbReference type="PANTHER" id="PTHR32347">
    <property type="entry name" value="EFFLUX SYSTEM COMPONENT YKNX-RELATED"/>
    <property type="match status" value="1"/>
</dbReference>
<dbReference type="Pfam" id="PF25917">
    <property type="entry name" value="BSH_RND"/>
    <property type="match status" value="1"/>
</dbReference>
<dbReference type="AlphaFoldDB" id="A0A0D6JIR8"/>
<dbReference type="GO" id="GO:0030313">
    <property type="term" value="C:cell envelope"/>
    <property type="evidence" value="ECO:0007669"/>
    <property type="project" value="UniProtKB-SubCell"/>
</dbReference>
<dbReference type="SUPFAM" id="SSF111369">
    <property type="entry name" value="HlyD-like secretion proteins"/>
    <property type="match status" value="2"/>
</dbReference>
<feature type="compositionally biased region" description="Basic and acidic residues" evidence="4">
    <location>
        <begin position="109"/>
        <end position="131"/>
    </location>
</feature>
<evidence type="ECO:0000256" key="2">
    <source>
        <dbReference type="ARBA" id="ARBA00023054"/>
    </source>
</evidence>
<evidence type="ECO:0000256" key="4">
    <source>
        <dbReference type="SAM" id="MobiDB-lite"/>
    </source>
</evidence>
<feature type="domain" description="CusB-like beta-barrel" evidence="6">
    <location>
        <begin position="263"/>
        <end position="306"/>
    </location>
</feature>
<keyword evidence="2 3" id="KW-0175">Coiled coil</keyword>
<dbReference type="Pfam" id="PF25954">
    <property type="entry name" value="Beta-barrel_RND_2"/>
    <property type="match status" value="1"/>
</dbReference>
<dbReference type="KEGG" id="fiy:BN1229_v1_3269"/>
<dbReference type="Gene3D" id="2.40.30.170">
    <property type="match status" value="1"/>
</dbReference>
<evidence type="ECO:0000259" key="6">
    <source>
        <dbReference type="Pfam" id="PF25954"/>
    </source>
</evidence>
<evidence type="ECO:0000259" key="5">
    <source>
        <dbReference type="Pfam" id="PF25917"/>
    </source>
</evidence>
<gene>
    <name evidence="7" type="ORF">YBN1229_v1_3269</name>
</gene>
<comment type="subcellular location">
    <subcellularLocation>
        <location evidence="1">Cell envelope</location>
    </subcellularLocation>
</comment>
<reference evidence="8" key="1">
    <citation type="submission" date="2015-02" db="EMBL/GenBank/DDBJ databases">
        <authorList>
            <person name="Chooi Y.-H."/>
        </authorList>
    </citation>
    <scope>NUCLEOTIDE SEQUENCE [LARGE SCALE GENOMIC DNA]</scope>
    <source>
        <strain evidence="8">strain Y</strain>
    </source>
</reference>
<accession>A0A0D6JIR8</accession>
<dbReference type="KEGG" id="fil:BN1229_v1_2646"/>
<evidence type="ECO:0000256" key="1">
    <source>
        <dbReference type="ARBA" id="ARBA00004196"/>
    </source>
</evidence>
<keyword evidence="8" id="KW-1185">Reference proteome</keyword>
<proteinExistence type="predicted"/>
<dbReference type="InterPro" id="IPR058792">
    <property type="entry name" value="Beta-barrel_RND_2"/>
</dbReference>
<organism evidence="7 8">
    <name type="scientific">Candidatus Filomicrobium marinum</name>
    <dbReference type="NCBI Taxonomy" id="1608628"/>
    <lineage>
        <taxon>Bacteria</taxon>
        <taxon>Pseudomonadati</taxon>
        <taxon>Pseudomonadota</taxon>
        <taxon>Alphaproteobacteria</taxon>
        <taxon>Hyphomicrobiales</taxon>
        <taxon>Hyphomicrobiaceae</taxon>
        <taxon>Filomicrobium</taxon>
    </lineage>
</organism>
<dbReference type="PANTHER" id="PTHR32347:SF27">
    <property type="entry name" value="RND EFFLUX PUMP MEMBRANE FUSION PROTEIN BARREL-SANDWICH DOMAIN-CONTAINING PROTEIN"/>
    <property type="match status" value="1"/>
</dbReference>
<feature type="domain" description="Multidrug resistance protein MdtA-like barrel-sandwich hybrid" evidence="5">
    <location>
        <begin position="63"/>
        <end position="255"/>
    </location>
</feature>
<evidence type="ECO:0000313" key="8">
    <source>
        <dbReference type="Proteomes" id="UP000033187"/>
    </source>
</evidence>
<dbReference type="Proteomes" id="UP000033187">
    <property type="component" value="Chromosome 1"/>
</dbReference>